<dbReference type="Pfam" id="PF00856">
    <property type="entry name" value="SET"/>
    <property type="match status" value="1"/>
</dbReference>
<dbReference type="Proteomes" id="UP000799750">
    <property type="component" value="Unassembled WGS sequence"/>
</dbReference>
<dbReference type="InterPro" id="IPR001214">
    <property type="entry name" value="SET_dom"/>
</dbReference>
<dbReference type="SUPFAM" id="SSF82199">
    <property type="entry name" value="SET domain"/>
    <property type="match status" value="1"/>
</dbReference>
<evidence type="ECO:0000259" key="1">
    <source>
        <dbReference type="PROSITE" id="PS50280"/>
    </source>
</evidence>
<sequence>LQRCLLEAPYDVDVRIRLARAYKRLGYPDLAVGETYKALLLIDEVLEEGGEYHEEALEAACSSIKSLIKNGISPDSGYVNDHKHDLSVTDEDVVIWARKYWSRASYPLLVECLMLCGCLKSASTYSSMALKSFPDDEKILVLRDKLALEVSSYLRSKDIDADGFGKEDYPDRGLVRRELYPWNDHEPDRYSSTSIDFLNHEMTKVAPKLEVLAVKLPVLSIPKTSLIGEQYSDASTEFDQQLGIFAKEDISPGEIILNEKSMVTGITRLHDFFCDACSIKLPKITTTALDLDENSSPEQSICCEECDDVFFCSQECHDLAQESYHPAVCGAVVDIISKTVPATEAADFLYSLLLLRVLSMAETQDIHPLEVKEIKYIWGDYHGLPLDRLYQTGKDEEPCGSFGGIPKTLPFSFEMNIQTPLHLLEKMDVNIFTQSPRYDPWVFNTLYAKFRGTASARQGLDGKPETGAVHPMWCLANHSCDPNVAWEWEGSIKFWTKEKRVAWKGKEARTVTGIKKGEELLSHYCDIRLPVKERREWAAGALGGDCRCERCVWEAGERHDG</sequence>
<feature type="domain" description="SET" evidence="1">
    <location>
        <begin position="207"/>
        <end position="525"/>
    </location>
</feature>
<reference evidence="2" key="1">
    <citation type="journal article" date="2020" name="Stud. Mycol.">
        <title>101 Dothideomycetes genomes: a test case for predicting lifestyles and emergence of pathogens.</title>
        <authorList>
            <person name="Haridas S."/>
            <person name="Albert R."/>
            <person name="Binder M."/>
            <person name="Bloem J."/>
            <person name="Labutti K."/>
            <person name="Salamov A."/>
            <person name="Andreopoulos B."/>
            <person name="Baker S."/>
            <person name="Barry K."/>
            <person name="Bills G."/>
            <person name="Bluhm B."/>
            <person name="Cannon C."/>
            <person name="Castanera R."/>
            <person name="Culley D."/>
            <person name="Daum C."/>
            <person name="Ezra D."/>
            <person name="Gonzalez J."/>
            <person name="Henrissat B."/>
            <person name="Kuo A."/>
            <person name="Liang C."/>
            <person name="Lipzen A."/>
            <person name="Lutzoni F."/>
            <person name="Magnuson J."/>
            <person name="Mondo S."/>
            <person name="Nolan M."/>
            <person name="Ohm R."/>
            <person name="Pangilinan J."/>
            <person name="Park H.-J."/>
            <person name="Ramirez L."/>
            <person name="Alfaro M."/>
            <person name="Sun H."/>
            <person name="Tritt A."/>
            <person name="Yoshinaga Y."/>
            <person name="Zwiers L.-H."/>
            <person name="Turgeon B."/>
            <person name="Goodwin S."/>
            <person name="Spatafora J."/>
            <person name="Crous P."/>
            <person name="Grigoriev I."/>
        </authorList>
    </citation>
    <scope>NUCLEOTIDE SEQUENCE</scope>
    <source>
        <strain evidence="2">CBS 269.34</strain>
    </source>
</reference>
<gene>
    <name evidence="2" type="ORF">BU16DRAFT_443366</name>
</gene>
<dbReference type="InterPro" id="IPR046341">
    <property type="entry name" value="SET_dom_sf"/>
</dbReference>
<dbReference type="InterPro" id="IPR050869">
    <property type="entry name" value="H3K4_H4K5_MeTrfase"/>
</dbReference>
<dbReference type="AlphaFoldDB" id="A0A6A6RCQ9"/>
<dbReference type="PROSITE" id="PS50280">
    <property type="entry name" value="SET"/>
    <property type="match status" value="1"/>
</dbReference>
<dbReference type="GO" id="GO:0005634">
    <property type="term" value="C:nucleus"/>
    <property type="evidence" value="ECO:0007669"/>
    <property type="project" value="TreeGrafter"/>
</dbReference>
<dbReference type="OrthoDB" id="438641at2759"/>
<evidence type="ECO:0000313" key="2">
    <source>
        <dbReference type="EMBL" id="KAF2501523.1"/>
    </source>
</evidence>
<name>A0A6A6RCQ9_9PEZI</name>
<dbReference type="EMBL" id="MU004182">
    <property type="protein sequence ID" value="KAF2501523.1"/>
    <property type="molecule type" value="Genomic_DNA"/>
</dbReference>
<feature type="non-terminal residue" evidence="2">
    <location>
        <position position="561"/>
    </location>
</feature>
<dbReference type="Gene3D" id="2.170.270.10">
    <property type="entry name" value="SET domain"/>
    <property type="match status" value="1"/>
</dbReference>
<accession>A0A6A6RCQ9</accession>
<protein>
    <recommendedName>
        <fullName evidence="1">SET domain-containing protein</fullName>
    </recommendedName>
</protein>
<dbReference type="PANTHER" id="PTHR12197">
    <property type="entry name" value="HISTONE-LYSINE N-METHYLTRANSFERASE SMYD"/>
    <property type="match status" value="1"/>
</dbReference>
<feature type="non-terminal residue" evidence="2">
    <location>
        <position position="1"/>
    </location>
</feature>
<evidence type="ECO:0000313" key="3">
    <source>
        <dbReference type="Proteomes" id="UP000799750"/>
    </source>
</evidence>
<dbReference type="PANTHER" id="PTHR12197:SF273">
    <property type="entry name" value="MYND-TYPE ZINC FINGER PROTEIN SAMB"/>
    <property type="match status" value="1"/>
</dbReference>
<keyword evidence="3" id="KW-1185">Reference proteome</keyword>
<proteinExistence type="predicted"/>
<organism evidence="2 3">
    <name type="scientific">Lophium mytilinum</name>
    <dbReference type="NCBI Taxonomy" id="390894"/>
    <lineage>
        <taxon>Eukaryota</taxon>
        <taxon>Fungi</taxon>
        <taxon>Dikarya</taxon>
        <taxon>Ascomycota</taxon>
        <taxon>Pezizomycotina</taxon>
        <taxon>Dothideomycetes</taxon>
        <taxon>Pleosporomycetidae</taxon>
        <taxon>Mytilinidiales</taxon>
        <taxon>Mytilinidiaceae</taxon>
        <taxon>Lophium</taxon>
    </lineage>
</organism>